<accession>A0AB33JSZ4</accession>
<sequence>MVIGHQMTGSHCFCRTANCVTPAQWKATVPQLVAVTVEGREHLVPLNLVRTYEPGARQALTPGGWAGVGGLRRWDSAD</sequence>
<name>A0AB33JSZ4_9ACTN</name>
<protein>
    <submittedName>
        <fullName evidence="1">Uncharacterized protein</fullName>
    </submittedName>
</protein>
<dbReference type="EMBL" id="AP035881">
    <property type="protein sequence ID" value="BFP44429.1"/>
    <property type="molecule type" value="Genomic_DNA"/>
</dbReference>
<dbReference type="AlphaFoldDB" id="A0AB33JSZ4"/>
<proteinExistence type="predicted"/>
<reference evidence="1" key="1">
    <citation type="submission" date="2024-07" db="EMBL/GenBank/DDBJ databases">
        <title>Complete genome sequences of cellulolytic bacteria, Kitasatospora sp. CMC57 and Streptomyces sp. CMC78, isolated from Japanese agricultural soil.</title>
        <authorList>
            <person name="Hashimoto T."/>
            <person name="Ito M."/>
            <person name="Iwamoto M."/>
            <person name="Fukahori D."/>
            <person name="Shoda T."/>
            <person name="Sakoda M."/>
            <person name="Morohoshi T."/>
            <person name="Mitsuboshi M."/>
            <person name="Nishizawa T."/>
        </authorList>
    </citation>
    <scope>NUCLEOTIDE SEQUENCE</scope>
    <source>
        <strain evidence="1">CMC57</strain>
    </source>
</reference>
<organism evidence="1">
    <name type="scientific">Kitasatospora sp. CMC57</name>
    <dbReference type="NCBI Taxonomy" id="3231513"/>
    <lineage>
        <taxon>Bacteria</taxon>
        <taxon>Bacillati</taxon>
        <taxon>Actinomycetota</taxon>
        <taxon>Actinomycetes</taxon>
        <taxon>Kitasatosporales</taxon>
        <taxon>Streptomycetaceae</taxon>
        <taxon>Kitasatospora</taxon>
    </lineage>
</organism>
<evidence type="ECO:0000313" key="1">
    <source>
        <dbReference type="EMBL" id="BFP44429.1"/>
    </source>
</evidence>
<gene>
    <name evidence="1" type="ORF">KCMC57_07970</name>
</gene>